<dbReference type="PANTHER" id="PTHR37825:SF1">
    <property type="entry name" value="TRNA(MET) CYTIDINE ACETATE LIGASE"/>
    <property type="match status" value="1"/>
</dbReference>
<dbReference type="Gene3D" id="3.40.50.620">
    <property type="entry name" value="HUPs"/>
    <property type="match status" value="1"/>
</dbReference>
<dbReference type="EMBL" id="BJCC01000001">
    <property type="protein sequence ID" value="GCF92317.1"/>
    <property type="molecule type" value="Genomic_DNA"/>
</dbReference>
<keyword evidence="3" id="KW-0547">Nucleotide-binding</keyword>
<dbReference type="Pfam" id="PF05636">
    <property type="entry name" value="HIGH_NTase1"/>
    <property type="match status" value="1"/>
</dbReference>
<accession>A0A4P5P3K5</accession>
<dbReference type="SUPFAM" id="SSF52374">
    <property type="entry name" value="Nucleotidylyl transferase"/>
    <property type="match status" value="1"/>
</dbReference>
<feature type="binding site" evidence="3">
    <location>
        <position position="183"/>
    </location>
    <ligand>
        <name>ATP</name>
        <dbReference type="ChEBI" id="CHEBI:30616"/>
    </ligand>
</feature>
<comment type="function">
    <text evidence="3">Catalyzes the formation of N(4)-acetylcytidine (ac(4)C) at the wobble position of elongator tRNA(Met), using acetate and ATP as substrates. First activates an acetate ion to form acetyladenylate (Ac-AMP) and then transfers the acetyl group to tRNA to form ac(4)C34.</text>
</comment>
<evidence type="ECO:0000313" key="4">
    <source>
        <dbReference type="EMBL" id="GCF92317.1"/>
    </source>
</evidence>
<dbReference type="GO" id="GO:0005524">
    <property type="term" value="F:ATP binding"/>
    <property type="evidence" value="ECO:0007669"/>
    <property type="project" value="UniProtKB-KW"/>
</dbReference>
<dbReference type="HAMAP" id="MF_01539">
    <property type="entry name" value="TmcAL"/>
    <property type="match status" value="1"/>
</dbReference>
<dbReference type="GO" id="GO:0016879">
    <property type="term" value="F:ligase activity, forming carbon-nitrogen bonds"/>
    <property type="evidence" value="ECO:0007669"/>
    <property type="project" value="UniProtKB-UniRule"/>
</dbReference>
<protein>
    <recommendedName>
        <fullName evidence="3">tRNA(Met) cytidine acetate ligase</fullName>
        <ecNumber evidence="3">6.3.4.-</ecNumber>
    </recommendedName>
</protein>
<dbReference type="InterPro" id="IPR014729">
    <property type="entry name" value="Rossmann-like_a/b/a_fold"/>
</dbReference>
<comment type="similarity">
    <text evidence="3">Belongs to the TmcAL family.</text>
</comment>
<dbReference type="OrthoDB" id="9769796at2"/>
<comment type="subcellular location">
    <subcellularLocation>
        <location evidence="3">Cytoplasm</location>
    </subcellularLocation>
</comment>
<keyword evidence="3" id="KW-0820">tRNA-binding</keyword>
<evidence type="ECO:0000256" key="1">
    <source>
        <dbReference type="ARBA" id="ARBA00022598"/>
    </source>
</evidence>
<keyword evidence="1 3" id="KW-0436">Ligase</keyword>
<dbReference type="Proteomes" id="UP000290567">
    <property type="component" value="Unassembled WGS sequence"/>
</dbReference>
<keyword evidence="3" id="KW-0963">Cytoplasm</keyword>
<proteinExistence type="inferred from homology"/>
<keyword evidence="3" id="KW-0694">RNA-binding</keyword>
<dbReference type="RefSeq" id="WP_146620830.1">
    <property type="nucleotide sequence ID" value="NZ_BJCC01000001.1"/>
</dbReference>
<dbReference type="InterPro" id="IPR008513">
    <property type="entry name" value="tRNA(Met)_cyd_acetate_ligase"/>
</dbReference>
<name>A0A4P5P3K5_9ENTE</name>
<dbReference type="NCBIfam" id="NF010191">
    <property type="entry name" value="PRK13670.1"/>
    <property type="match status" value="1"/>
</dbReference>
<feature type="binding site" evidence="3">
    <location>
        <position position="101"/>
    </location>
    <ligand>
        <name>ATP</name>
        <dbReference type="ChEBI" id="CHEBI:30616"/>
    </ligand>
</feature>
<organism evidence="4 5">
    <name type="scientific">Enterococcus florum</name>
    <dbReference type="NCBI Taxonomy" id="2480627"/>
    <lineage>
        <taxon>Bacteria</taxon>
        <taxon>Bacillati</taxon>
        <taxon>Bacillota</taxon>
        <taxon>Bacilli</taxon>
        <taxon>Lactobacillales</taxon>
        <taxon>Enterococcaceae</taxon>
        <taxon>Enterococcus</taxon>
    </lineage>
</organism>
<dbReference type="GO" id="GO:0005737">
    <property type="term" value="C:cytoplasm"/>
    <property type="evidence" value="ECO:0007669"/>
    <property type="project" value="UniProtKB-SubCell"/>
</dbReference>
<reference evidence="5" key="1">
    <citation type="submission" date="2019-02" db="EMBL/GenBank/DDBJ databases">
        <title>Draft genome sequence of Enterococcus sp. Gos25-1.</title>
        <authorList>
            <person name="Tanaka N."/>
            <person name="Shiwa Y."/>
            <person name="Fujita N."/>
        </authorList>
    </citation>
    <scope>NUCLEOTIDE SEQUENCE [LARGE SCALE GENOMIC DNA]</scope>
    <source>
        <strain evidence="5">Gos25-1</strain>
    </source>
</reference>
<evidence type="ECO:0000256" key="3">
    <source>
        <dbReference type="HAMAP-Rule" id="MF_01539"/>
    </source>
</evidence>
<evidence type="ECO:0000313" key="5">
    <source>
        <dbReference type="Proteomes" id="UP000290567"/>
    </source>
</evidence>
<comment type="catalytic activity">
    <reaction evidence="3">
        <text>cytidine(34) in elongator tRNA(Met) + acetate + ATP = N(4)-acetylcytidine(34) in elongator tRNA(Met) + AMP + diphosphate</text>
        <dbReference type="Rhea" id="RHEA:58144"/>
        <dbReference type="Rhea" id="RHEA-COMP:10693"/>
        <dbReference type="Rhea" id="RHEA-COMP:10694"/>
        <dbReference type="ChEBI" id="CHEBI:30089"/>
        <dbReference type="ChEBI" id="CHEBI:30616"/>
        <dbReference type="ChEBI" id="CHEBI:33019"/>
        <dbReference type="ChEBI" id="CHEBI:74900"/>
        <dbReference type="ChEBI" id="CHEBI:82748"/>
        <dbReference type="ChEBI" id="CHEBI:456215"/>
    </reaction>
</comment>
<keyword evidence="5" id="KW-1185">Reference proteome</keyword>
<dbReference type="AlphaFoldDB" id="A0A4P5P3K5"/>
<evidence type="ECO:0000256" key="2">
    <source>
        <dbReference type="ARBA" id="ARBA00022694"/>
    </source>
</evidence>
<dbReference type="PANTHER" id="PTHR37825">
    <property type="entry name" value="TRNA(MET) CYTIDINE ACETATE LIGASE"/>
    <property type="match status" value="1"/>
</dbReference>
<sequence length="378" mass="43669">MQSCGIIVEYNPFHNGHKYHAEQARRLSQADVVIAVMSGNFLQRGEPAIMDKWARTEAALKNGVDLVVELPFSWSVQSADYFAQGGVKLLQAMNCDALCFGTDGDDSFDYQAYGKYFIEHQEHIDMLFQRLPVGMSYPEKMAEVVRQVFPKAQEFPPNHILGLSYAKENAKYVRPMKLFPLQRKDQGYHDPRLVEQQFASATAIRQGLIRGENIEQYVPSATAENLWKPITWDSFWPYLTYQLTVASVEELQTIYQMNEGIEHRIKSAKKTTFSAFLDLVKSKRYTKTRLQRLLIYSLLQVKQKEIQAEQSTTMLHILGFTKSGQQFLNLHKKKFRLPIAAKIGQYEQQQHFLTYRADQVYQLVHPKEQNLGRFPIQG</sequence>
<feature type="binding site" evidence="3">
    <location>
        <begin position="7"/>
        <end position="20"/>
    </location>
    <ligand>
        <name>ATP</name>
        <dbReference type="ChEBI" id="CHEBI:30616"/>
    </ligand>
</feature>
<keyword evidence="3" id="KW-0067">ATP-binding</keyword>
<keyword evidence="2 3" id="KW-0819">tRNA processing</keyword>
<dbReference type="GO" id="GO:0006400">
    <property type="term" value="P:tRNA modification"/>
    <property type="evidence" value="ECO:0007669"/>
    <property type="project" value="UniProtKB-UniRule"/>
</dbReference>
<dbReference type="GO" id="GO:0000049">
    <property type="term" value="F:tRNA binding"/>
    <property type="evidence" value="ECO:0007669"/>
    <property type="project" value="UniProtKB-KW"/>
</dbReference>
<feature type="binding site" evidence="3">
    <location>
        <position position="158"/>
    </location>
    <ligand>
        <name>ATP</name>
        <dbReference type="ChEBI" id="CHEBI:30616"/>
    </ligand>
</feature>
<gene>
    <name evidence="3" type="primary">tmcAL</name>
    <name evidence="4" type="ORF">NRIC_02080</name>
</gene>
<dbReference type="EC" id="6.3.4.-" evidence="3"/>
<comment type="caution">
    <text evidence="4">The sequence shown here is derived from an EMBL/GenBank/DDBJ whole genome shotgun (WGS) entry which is preliminary data.</text>
</comment>
<comment type="caution">
    <text evidence="3">Lacks conserved residue(s) required for the propagation of feature annotation.</text>
</comment>